<dbReference type="HOGENOM" id="CLU_1696011_0_0_1"/>
<dbReference type="Proteomes" id="UP000016927">
    <property type="component" value="Unassembled WGS sequence"/>
</dbReference>
<gene>
    <name evidence="1" type="ORF">NBO_377g0005</name>
</gene>
<evidence type="ECO:0000313" key="2">
    <source>
        <dbReference type="Proteomes" id="UP000016927"/>
    </source>
</evidence>
<proteinExistence type="predicted"/>
<dbReference type="AlphaFoldDB" id="R0MF00"/>
<dbReference type="VEuPathDB" id="MicrosporidiaDB:NBO_377g0005"/>
<protein>
    <submittedName>
        <fullName evidence="1">Uncharacterized protein</fullName>
    </submittedName>
</protein>
<dbReference type="EMBL" id="KB909285">
    <property type="protein sequence ID" value="EOB12710.1"/>
    <property type="molecule type" value="Genomic_DNA"/>
</dbReference>
<organism evidence="1 2">
    <name type="scientific">Nosema bombycis (strain CQ1 / CVCC 102059)</name>
    <name type="common">Microsporidian parasite</name>
    <name type="synonym">Pebrine of silkworm</name>
    <dbReference type="NCBI Taxonomy" id="578461"/>
    <lineage>
        <taxon>Eukaryota</taxon>
        <taxon>Fungi</taxon>
        <taxon>Fungi incertae sedis</taxon>
        <taxon>Microsporidia</taxon>
        <taxon>Nosematidae</taxon>
        <taxon>Nosema</taxon>
    </lineage>
</organism>
<reference evidence="1 2" key="1">
    <citation type="journal article" date="2013" name="BMC Genomics">
        <title>Comparative genomics of parasitic silkworm microsporidia reveal an association between genome expansion and host adaptation.</title>
        <authorList>
            <person name="Pan G."/>
            <person name="Xu J."/>
            <person name="Li T."/>
            <person name="Xia Q."/>
            <person name="Liu S.L."/>
            <person name="Zhang G."/>
            <person name="Li S."/>
            <person name="Li C."/>
            <person name="Liu H."/>
            <person name="Yang L."/>
            <person name="Liu T."/>
            <person name="Zhang X."/>
            <person name="Wu Z."/>
            <person name="Fan W."/>
            <person name="Dang X."/>
            <person name="Xiang H."/>
            <person name="Tao M."/>
            <person name="Li Y."/>
            <person name="Hu J."/>
            <person name="Li Z."/>
            <person name="Lin L."/>
            <person name="Luo J."/>
            <person name="Geng L."/>
            <person name="Wang L."/>
            <person name="Long M."/>
            <person name="Wan Y."/>
            <person name="He N."/>
            <person name="Zhang Z."/>
            <person name="Lu C."/>
            <person name="Keeling P.J."/>
            <person name="Wang J."/>
            <person name="Xiang Z."/>
            <person name="Zhou Z."/>
        </authorList>
    </citation>
    <scope>NUCLEOTIDE SEQUENCE [LARGE SCALE GENOMIC DNA]</scope>
    <source>
        <strain evidence="2">CQ1 / CVCC 102059</strain>
    </source>
</reference>
<accession>R0MF00</accession>
<name>R0MF00_NOSB1</name>
<sequence>MRCNKISFWFMRFCFFFVYAIWFPTPSLLHTLIPLPFTTPLPFPKSPPFLPFTTPHYPHLPQIITPPLFTMIDSFYSSLDPNSFKYFSKDGFYFVYKDDLRFIKGSGNKVDILTLENAIKDALTIHKVKVQEFTFLNNDFILSKEGYPGELEGFY</sequence>
<keyword evidence="2" id="KW-1185">Reference proteome</keyword>
<evidence type="ECO:0000313" key="1">
    <source>
        <dbReference type="EMBL" id="EOB12710.1"/>
    </source>
</evidence>